<dbReference type="PROSITE" id="PS50076">
    <property type="entry name" value="DNAJ_2"/>
    <property type="match status" value="1"/>
</dbReference>
<dbReference type="Gene3D" id="1.10.287.110">
    <property type="entry name" value="DnaJ domain"/>
    <property type="match status" value="1"/>
</dbReference>
<evidence type="ECO:0000313" key="3">
    <source>
        <dbReference type="EMBL" id="SCL96469.1"/>
    </source>
</evidence>
<gene>
    <name evidence="3" type="ORF">PCHAJ_000020800</name>
</gene>
<protein>
    <recommendedName>
        <fullName evidence="2">J domain-containing protein</fullName>
    </recommendedName>
</protein>
<keyword evidence="1" id="KW-0812">Transmembrane</keyword>
<dbReference type="SUPFAM" id="SSF46565">
    <property type="entry name" value="Chaperone J-domain"/>
    <property type="match status" value="1"/>
</dbReference>
<dbReference type="EMBL" id="LT608168">
    <property type="protein sequence ID" value="SCL96469.1"/>
    <property type="molecule type" value="Genomic_DNA"/>
</dbReference>
<name>A0A1C6X152_PLACU</name>
<dbReference type="InterPro" id="IPR001623">
    <property type="entry name" value="DnaJ_domain"/>
</dbReference>
<dbReference type="Proteomes" id="UP000507163">
    <property type="component" value="Chromosome 2"/>
</dbReference>
<evidence type="ECO:0000313" key="4">
    <source>
        <dbReference type="Proteomes" id="UP000507163"/>
    </source>
</evidence>
<keyword evidence="1" id="KW-0472">Membrane</keyword>
<proteinExistence type="predicted"/>
<organism evidence="3 4">
    <name type="scientific">Plasmodium chabaudi chabaudi</name>
    <dbReference type="NCBI Taxonomy" id="31271"/>
    <lineage>
        <taxon>Eukaryota</taxon>
        <taxon>Sar</taxon>
        <taxon>Alveolata</taxon>
        <taxon>Apicomplexa</taxon>
        <taxon>Aconoidasida</taxon>
        <taxon>Haemosporida</taxon>
        <taxon>Plasmodiidae</taxon>
        <taxon>Plasmodium</taxon>
        <taxon>Plasmodium (Vinckeia)</taxon>
    </lineage>
</organism>
<dbReference type="InterPro" id="IPR036869">
    <property type="entry name" value="J_dom_sf"/>
</dbReference>
<sequence>MFSSIKIHYRYITLRKCINKYNIIENHIFNIRCINFHNTTNHQKNVNEYFDYNEDYKLLKRLQNSDLLDVLDIKDDKDGLKIKKKYLKLLRAYHPDTYMKEKNEKRKKMKEEIFIQIYTKYKNFSNQYDMHKPSDFDESIYENEEDKEERLERYKRYSEGKRNDINTKNIELYILITILLIFVTVFLICAYLPFNANPTREELCEDAETYEKVQIVSCFYNPIMKRYEYLSSEYFIPPTPQQLYYFYKNNFPNLDIEEDILNMRRFEIVKLPKNRAKKCRLVYDLKTNELIFLKKKIKEGNIKT</sequence>
<evidence type="ECO:0000256" key="1">
    <source>
        <dbReference type="SAM" id="Phobius"/>
    </source>
</evidence>
<reference evidence="3 4" key="1">
    <citation type="submission" date="2016-08" db="EMBL/GenBank/DDBJ databases">
        <authorList>
            <consortium name="Pathogen Informatics"/>
        </authorList>
    </citation>
    <scope>NUCLEOTIDE SEQUENCE [LARGE SCALE GENOMIC DNA]</scope>
    <source>
        <strain evidence="3 4">AJ</strain>
    </source>
</reference>
<keyword evidence="1" id="KW-1133">Transmembrane helix</keyword>
<dbReference type="AlphaFoldDB" id="A0A1C6X152"/>
<feature type="transmembrane region" description="Helical" evidence="1">
    <location>
        <begin position="172"/>
        <end position="194"/>
    </location>
</feature>
<evidence type="ECO:0000259" key="2">
    <source>
        <dbReference type="PROSITE" id="PS50076"/>
    </source>
</evidence>
<accession>A0A1C6X152</accession>
<feature type="domain" description="J" evidence="2">
    <location>
        <begin position="66"/>
        <end position="158"/>
    </location>
</feature>